<accession>A0A2W2D687</accession>
<evidence type="ECO:0000313" key="3">
    <source>
        <dbReference type="Proteomes" id="UP000249304"/>
    </source>
</evidence>
<dbReference type="EMBL" id="POUD01000289">
    <property type="protein sequence ID" value="PZG07582.1"/>
    <property type="molecule type" value="Genomic_DNA"/>
</dbReference>
<dbReference type="AlphaFoldDB" id="A0A2W2D687"/>
<keyword evidence="1" id="KW-0812">Transmembrane</keyword>
<comment type="caution">
    <text evidence="2">The sequence shown here is derived from an EMBL/GenBank/DDBJ whole genome shotgun (WGS) entry which is preliminary data.</text>
</comment>
<keyword evidence="1" id="KW-0472">Membrane</keyword>
<evidence type="ECO:0000313" key="2">
    <source>
        <dbReference type="EMBL" id="PZG07582.1"/>
    </source>
</evidence>
<organism evidence="2 3">
    <name type="scientific">Nonomuraea aridisoli</name>
    <dbReference type="NCBI Taxonomy" id="2070368"/>
    <lineage>
        <taxon>Bacteria</taxon>
        <taxon>Bacillati</taxon>
        <taxon>Actinomycetota</taxon>
        <taxon>Actinomycetes</taxon>
        <taxon>Streptosporangiales</taxon>
        <taxon>Streptosporangiaceae</taxon>
        <taxon>Nonomuraea</taxon>
    </lineage>
</organism>
<feature type="transmembrane region" description="Helical" evidence="1">
    <location>
        <begin position="33"/>
        <end position="53"/>
    </location>
</feature>
<keyword evidence="1" id="KW-1133">Transmembrane helix</keyword>
<feature type="transmembrane region" description="Helical" evidence="1">
    <location>
        <begin position="9"/>
        <end position="27"/>
    </location>
</feature>
<protein>
    <submittedName>
        <fullName evidence="2">Uncharacterized protein</fullName>
    </submittedName>
</protein>
<evidence type="ECO:0000256" key="1">
    <source>
        <dbReference type="SAM" id="Phobius"/>
    </source>
</evidence>
<sequence>MTPAKVMEFYLGLFAAALGSLLFLVFMSFLLGIHVGVSLGSALSAVAGVVAMVKTGHRYFFAGWLVAVAVLGAYLTVTLFVS</sequence>
<proteinExistence type="predicted"/>
<keyword evidence="3" id="KW-1185">Reference proteome</keyword>
<dbReference type="Proteomes" id="UP000249304">
    <property type="component" value="Unassembled WGS sequence"/>
</dbReference>
<feature type="transmembrane region" description="Helical" evidence="1">
    <location>
        <begin position="60"/>
        <end position="81"/>
    </location>
</feature>
<reference evidence="2 3" key="1">
    <citation type="submission" date="2018-01" db="EMBL/GenBank/DDBJ databases">
        <title>Draft genome sequence of Nonomuraea sp. KC333.</title>
        <authorList>
            <person name="Sahin N."/>
            <person name="Saygin H."/>
            <person name="Ay H."/>
        </authorList>
    </citation>
    <scope>NUCLEOTIDE SEQUENCE [LARGE SCALE GENOMIC DNA]</scope>
    <source>
        <strain evidence="2 3">KC333</strain>
    </source>
</reference>
<name>A0A2W2D687_9ACTN</name>
<dbReference type="RefSeq" id="WP_111184342.1">
    <property type="nucleotide sequence ID" value="NZ_POUD01000289.1"/>
</dbReference>
<gene>
    <name evidence="2" type="ORF">C1J01_40350</name>
</gene>